<reference evidence="1" key="1">
    <citation type="submission" date="2022-06" db="EMBL/GenBank/DDBJ databases">
        <authorList>
            <consortium name="SYNGENTA / RWTH Aachen University"/>
        </authorList>
    </citation>
    <scope>NUCLEOTIDE SEQUENCE</scope>
</reference>
<keyword evidence="2" id="KW-1185">Reference proteome</keyword>
<proteinExistence type="predicted"/>
<dbReference type="Proteomes" id="UP001153365">
    <property type="component" value="Unassembled WGS sequence"/>
</dbReference>
<dbReference type="AlphaFoldDB" id="A0AAV0AG25"/>
<comment type="caution">
    <text evidence="1">The sequence shown here is derived from an EMBL/GenBank/DDBJ whole genome shotgun (WGS) entry which is preliminary data.</text>
</comment>
<accession>A0AAV0AG25</accession>
<evidence type="ECO:0000313" key="1">
    <source>
        <dbReference type="EMBL" id="CAH7666661.1"/>
    </source>
</evidence>
<protein>
    <submittedName>
        <fullName evidence="1">Expressed protein</fullName>
    </submittedName>
</protein>
<evidence type="ECO:0000313" key="2">
    <source>
        <dbReference type="Proteomes" id="UP001153365"/>
    </source>
</evidence>
<name>A0AAV0AG25_PHAPC</name>
<sequence length="217" mass="24132">MKVSLQLQFKAYACLFSAVFTNVRATCEGVMSIEAVSKEINDLNHNHFSKSVGQVSYSLDGAGNLNLTSITPSWHCGPIMNFVSSNVTLPDPSKKHKKKHNEMIVVQSVGAQIHCHSDVSSIDTSWMTLSKEISFYGSLFFQIEMKGENCNKPAELILDYSRCSYNLTMNNSRKSSGIPCECGTFEQFNVKLQHTKVDNLLTSSSSCLFSISWKFSS</sequence>
<dbReference type="EMBL" id="CALTRL010000143">
    <property type="protein sequence ID" value="CAH7666661.1"/>
    <property type="molecule type" value="Genomic_DNA"/>
</dbReference>
<gene>
    <name evidence="1" type="ORF">PPACK8108_LOCUS1010</name>
</gene>
<organism evidence="1 2">
    <name type="scientific">Phakopsora pachyrhizi</name>
    <name type="common">Asian soybean rust disease fungus</name>
    <dbReference type="NCBI Taxonomy" id="170000"/>
    <lineage>
        <taxon>Eukaryota</taxon>
        <taxon>Fungi</taxon>
        <taxon>Dikarya</taxon>
        <taxon>Basidiomycota</taxon>
        <taxon>Pucciniomycotina</taxon>
        <taxon>Pucciniomycetes</taxon>
        <taxon>Pucciniales</taxon>
        <taxon>Phakopsoraceae</taxon>
        <taxon>Phakopsora</taxon>
    </lineage>
</organism>